<sequence>MGNDEELSNHPNQRLIKLPEGRSLLASYSNQQPPEKTPPVQRTFIDPRYLVPCPSDLSLNSTEAFKKVRLEDLVLYIPANTQPVQGVDAGINLVAITMHKEGLLIALLPFLEMAALDFVELFWGDLSNPVASTTIHQHEVDNAEVIPLFVPSGAITDGNVYPVFFRVTRLGLAVGETRKFALKVDKVKPAGDNPDGYSFVNTNLPKPIIPQAFLDFGVTEEDAQNCIEIRVPYYPADTSLSPRTHRAVRDVVRLKIGDALFEHTVSQPEADHHDDIVFRLCIEHWLQIGSGSHVAEWNVIDECGNYSDGWSVAEFLEVFLNDGSEPLLPHCFFDEAPEDILNLDEVSGDFVTIVVPIAGNGYRLGDVIKVTLTGRTADGQTVRKTYSSDPLTSTTTRQLRIPCPVSDLIPLIRGQARLRYERIRFGAPNRGSHLTLVSVIGTAIPGGLYAPTFREAVDGILIADTPIINIDIRKYHGQDFFDRITLKLLGRYPNGKFYYHEEFKNAGTGNVVFSIINGPEGDIAKLAGGSLTASYTRQNSEGTIPSPDTTVYVGASTAVLPEPRVHEAPPPDYVFDPNQSTGDATIEVDPHNDIKVGDTVTLHAEGTAPGGSAPPQPFFVSNIWKDRPLPFTLKRQYILLNQSMNIFYDRARPGVAPRTSNTVPMKILAVRHLPAPLVYNSTPVDDGNATINPVIADNTPEVTVRVQFAPMSSNDFIKLELQGKPGATLPSITPQYGNPTTGFVDFKFSNSVIGDYIGSVLRLQYHVTTNGVTDDSRVLNLRVLDFNELPGGNPLPQPRLNSLPSGSTIDLNTFNTDCWVSLVRWTLSRKGQRIWLKLHSVGATPLTLLNGHPIDQTQVDNGIVNEKAMRDWFTVLADSSQVTATAAVTFNGDSNELTAKPFPSSNYTITALRLYDLTDFELLSWNGWVNIINVLGAIRNVNNNNFWYVKLNNGSPLFPGVIKTFYIKSGKTYDLSFKMKVDLNPYLPQVFIEFGTQSQSFTHVNPGVWTSHSRTFALPAGVPSQFLPMRIYFKSITSGAEFSLDDILVVERP</sequence>
<organism evidence="1 2">
    <name type="scientific">Pseudomonas fluorescens</name>
    <dbReference type="NCBI Taxonomy" id="294"/>
    <lineage>
        <taxon>Bacteria</taxon>
        <taxon>Pseudomonadati</taxon>
        <taxon>Pseudomonadota</taxon>
        <taxon>Gammaproteobacteria</taxon>
        <taxon>Pseudomonadales</taxon>
        <taxon>Pseudomonadaceae</taxon>
        <taxon>Pseudomonas</taxon>
    </lineage>
</organism>
<proteinExistence type="predicted"/>
<gene>
    <name evidence="1" type="ORF">U0037_07210</name>
</gene>
<keyword evidence="2" id="KW-1185">Reference proteome</keyword>
<dbReference type="Proteomes" id="UP001325023">
    <property type="component" value="Chromosome"/>
</dbReference>
<evidence type="ECO:0000313" key="2">
    <source>
        <dbReference type="Proteomes" id="UP001325023"/>
    </source>
</evidence>
<evidence type="ECO:0000313" key="1">
    <source>
        <dbReference type="EMBL" id="WQD73747.1"/>
    </source>
</evidence>
<reference evidence="1" key="1">
    <citation type="submission" date="2023-12" db="EMBL/GenBank/DDBJ databases">
        <title>Genome sequencing and assembly of bacterial species from a model synthetic community.</title>
        <authorList>
            <person name="Hogle S.L."/>
        </authorList>
    </citation>
    <scope>NUCLEOTIDE SEQUENCE</scope>
    <source>
        <strain evidence="1">SBW25</strain>
    </source>
</reference>
<dbReference type="EMBL" id="CP140009">
    <property type="protein sequence ID" value="WQD73747.1"/>
    <property type="molecule type" value="Genomic_DNA"/>
</dbReference>
<name>A0ACD4XXA4_PSEFL</name>
<accession>A0ACD4XXA4</accession>
<protein>
    <submittedName>
        <fullName evidence="1">Uncharacterized protein</fullName>
    </submittedName>
</protein>